<dbReference type="KEGG" id="fae:FAES_4533"/>
<dbReference type="Proteomes" id="UP000011058">
    <property type="component" value="Chromosome"/>
</dbReference>
<feature type="region of interest" description="Disordered" evidence="1">
    <location>
        <begin position="98"/>
        <end position="121"/>
    </location>
</feature>
<keyword evidence="2" id="KW-0732">Signal</keyword>
<proteinExistence type="predicted"/>
<keyword evidence="4" id="KW-1185">Reference proteome</keyword>
<evidence type="ECO:0000256" key="2">
    <source>
        <dbReference type="SAM" id="SignalP"/>
    </source>
</evidence>
<sequence length="121" mass="12926">MKALLFCLLLAPFVASAQRHGSTPPLTNRRGTLSVSAISRGVYQYVLTDLTTNARYVPTNLTDSLKQEALAYTSAKQAPLPVVFSGVVGSKSSSIYKPGPTDVPSATDKAKSVRLTAIRKE</sequence>
<protein>
    <submittedName>
        <fullName evidence="3">Uncharacterized protein</fullName>
    </submittedName>
</protein>
<reference evidence="3 4" key="1">
    <citation type="journal article" date="2012" name="J. Bacteriol.">
        <title>Genome Sequence of Fibrella aestuarina BUZ 2T, a Filamentous Marine Bacterium.</title>
        <authorList>
            <person name="Filippini M."/>
            <person name="Qi W."/>
            <person name="Blom J."/>
            <person name="Goesmann A."/>
            <person name="Smits T.H."/>
            <person name="Bagheri H.C."/>
        </authorList>
    </citation>
    <scope>NUCLEOTIDE SEQUENCE [LARGE SCALE GENOMIC DNA]</scope>
    <source>
        <strain evidence="4">BUZ 2T</strain>
    </source>
</reference>
<dbReference type="eggNOG" id="ENOG5033F9H">
    <property type="taxonomic scope" value="Bacteria"/>
</dbReference>
<dbReference type="AlphaFoldDB" id="I0KEH9"/>
<evidence type="ECO:0000256" key="1">
    <source>
        <dbReference type="SAM" id="MobiDB-lite"/>
    </source>
</evidence>
<gene>
    <name evidence="3" type="ORF">FAES_4533</name>
</gene>
<dbReference type="STRING" id="1166018.FAES_4533"/>
<dbReference type="HOGENOM" id="CLU_2034596_0_0_10"/>
<dbReference type="RefSeq" id="WP_015333631.1">
    <property type="nucleotide sequence ID" value="NC_020054.1"/>
</dbReference>
<evidence type="ECO:0000313" key="4">
    <source>
        <dbReference type="Proteomes" id="UP000011058"/>
    </source>
</evidence>
<evidence type="ECO:0000313" key="3">
    <source>
        <dbReference type="EMBL" id="CCH02532.1"/>
    </source>
</evidence>
<dbReference type="EMBL" id="HE796683">
    <property type="protein sequence ID" value="CCH02532.1"/>
    <property type="molecule type" value="Genomic_DNA"/>
</dbReference>
<feature type="chain" id="PRO_5003630115" evidence="2">
    <location>
        <begin position="18"/>
        <end position="121"/>
    </location>
</feature>
<accession>I0KEH9</accession>
<organism evidence="3 4">
    <name type="scientific">Fibrella aestuarina BUZ 2</name>
    <dbReference type="NCBI Taxonomy" id="1166018"/>
    <lineage>
        <taxon>Bacteria</taxon>
        <taxon>Pseudomonadati</taxon>
        <taxon>Bacteroidota</taxon>
        <taxon>Cytophagia</taxon>
        <taxon>Cytophagales</taxon>
        <taxon>Spirosomataceae</taxon>
        <taxon>Fibrella</taxon>
    </lineage>
</organism>
<name>I0KEH9_9BACT</name>
<feature type="signal peptide" evidence="2">
    <location>
        <begin position="1"/>
        <end position="17"/>
    </location>
</feature>